<dbReference type="AlphaFoldDB" id="A0A177MY71"/>
<dbReference type="Gene3D" id="3.30.460.10">
    <property type="entry name" value="Beta Polymerase, domain 2"/>
    <property type="match status" value="1"/>
</dbReference>
<dbReference type="EMBL" id="LUUI01000154">
    <property type="protein sequence ID" value="OAI10354.1"/>
    <property type="molecule type" value="Genomic_DNA"/>
</dbReference>
<comment type="similarity">
    <text evidence="1 2">Belongs to the Iojap/RsfS family.</text>
</comment>
<accession>A0A177MY71</accession>
<comment type="subunit">
    <text evidence="2">Interacts with ribosomal protein uL14 (rplN).</text>
</comment>
<dbReference type="PANTHER" id="PTHR21043">
    <property type="entry name" value="IOJAP SUPERFAMILY ORTHOLOG"/>
    <property type="match status" value="1"/>
</dbReference>
<keyword evidence="2" id="KW-0678">Repressor</keyword>
<evidence type="ECO:0000256" key="1">
    <source>
        <dbReference type="ARBA" id="ARBA00010574"/>
    </source>
</evidence>
<comment type="subcellular location">
    <subcellularLocation>
        <location evidence="2">Cytoplasm</location>
    </subcellularLocation>
</comment>
<dbReference type="Pfam" id="PF02410">
    <property type="entry name" value="RsfS"/>
    <property type="match status" value="1"/>
</dbReference>
<dbReference type="HAMAP" id="MF_01477">
    <property type="entry name" value="Iojap_RsfS"/>
    <property type="match status" value="1"/>
</dbReference>
<sequence>MDTAQLLTLVENELDNRKAVHITTLDVRGKSSITDYMVVATATSSRHAKSLCDYVMEKVKENGQQPLGMEGQHVSDWVLLDLGDVVVHVMTGQAREFYQLEKLWSVEGEKQNS</sequence>
<evidence type="ECO:0000256" key="2">
    <source>
        <dbReference type="HAMAP-Rule" id="MF_01477"/>
    </source>
</evidence>
<proteinExistence type="inferred from homology"/>
<dbReference type="GO" id="GO:0005737">
    <property type="term" value="C:cytoplasm"/>
    <property type="evidence" value="ECO:0007669"/>
    <property type="project" value="UniProtKB-SubCell"/>
</dbReference>
<dbReference type="GO" id="GO:0042256">
    <property type="term" value="P:cytosolic ribosome assembly"/>
    <property type="evidence" value="ECO:0007669"/>
    <property type="project" value="UniProtKB-UniRule"/>
</dbReference>
<comment type="function">
    <text evidence="2">Functions as a ribosomal silencing factor. Interacts with ribosomal protein uL14 (rplN), blocking formation of intersubunit bridge B8. Prevents association of the 30S and 50S ribosomal subunits and the formation of functional ribosomes, thus repressing translation.</text>
</comment>
<dbReference type="SUPFAM" id="SSF81301">
    <property type="entry name" value="Nucleotidyltransferase"/>
    <property type="match status" value="1"/>
</dbReference>
<dbReference type="GO" id="GO:0043023">
    <property type="term" value="F:ribosomal large subunit binding"/>
    <property type="evidence" value="ECO:0007669"/>
    <property type="project" value="TreeGrafter"/>
</dbReference>
<evidence type="ECO:0000313" key="4">
    <source>
        <dbReference type="Proteomes" id="UP000078476"/>
    </source>
</evidence>
<gene>
    <name evidence="2" type="primary">rsfS</name>
    <name evidence="3" type="ORF">A1359_16710</name>
</gene>
<keyword evidence="2" id="KW-0963">Cytoplasm</keyword>
<dbReference type="NCBIfam" id="TIGR00090">
    <property type="entry name" value="rsfS_iojap_ybeB"/>
    <property type="match status" value="1"/>
</dbReference>
<dbReference type="InterPro" id="IPR004394">
    <property type="entry name" value="Iojap/RsfS/C7orf30"/>
</dbReference>
<keyword evidence="2" id="KW-0810">Translation regulation</keyword>
<dbReference type="STRING" id="980561.A1359_16710"/>
<evidence type="ECO:0000313" key="3">
    <source>
        <dbReference type="EMBL" id="OAI10354.1"/>
    </source>
</evidence>
<dbReference type="PANTHER" id="PTHR21043:SF0">
    <property type="entry name" value="MITOCHONDRIAL ASSEMBLY OF RIBOSOMAL LARGE SUBUNIT PROTEIN 1"/>
    <property type="match status" value="1"/>
</dbReference>
<organism evidence="3 4">
    <name type="scientific">Methylomonas lenta</name>
    <dbReference type="NCBI Taxonomy" id="980561"/>
    <lineage>
        <taxon>Bacteria</taxon>
        <taxon>Pseudomonadati</taxon>
        <taxon>Pseudomonadota</taxon>
        <taxon>Gammaproteobacteria</taxon>
        <taxon>Methylococcales</taxon>
        <taxon>Methylococcaceae</taxon>
        <taxon>Methylomonas</taxon>
    </lineage>
</organism>
<dbReference type="GO" id="GO:0090071">
    <property type="term" value="P:negative regulation of ribosome biogenesis"/>
    <property type="evidence" value="ECO:0007669"/>
    <property type="project" value="UniProtKB-UniRule"/>
</dbReference>
<comment type="caution">
    <text evidence="3">The sequence shown here is derived from an EMBL/GenBank/DDBJ whole genome shotgun (WGS) entry which is preliminary data.</text>
</comment>
<dbReference type="OrthoDB" id="9793681at2"/>
<keyword evidence="4" id="KW-1185">Reference proteome</keyword>
<name>A0A177MY71_9GAMM</name>
<protein>
    <recommendedName>
        <fullName evidence="2">Ribosomal silencing factor RsfS</fullName>
    </recommendedName>
</protein>
<dbReference type="GO" id="GO:0017148">
    <property type="term" value="P:negative regulation of translation"/>
    <property type="evidence" value="ECO:0007669"/>
    <property type="project" value="UniProtKB-UniRule"/>
</dbReference>
<dbReference type="Proteomes" id="UP000078476">
    <property type="component" value="Unassembled WGS sequence"/>
</dbReference>
<dbReference type="InterPro" id="IPR043519">
    <property type="entry name" value="NT_sf"/>
</dbReference>
<reference evidence="3 4" key="1">
    <citation type="submission" date="2016-03" db="EMBL/GenBank/DDBJ databases">
        <authorList>
            <person name="Ploux O."/>
        </authorList>
    </citation>
    <scope>NUCLEOTIDE SEQUENCE [LARGE SCALE GENOMIC DNA]</scope>
    <source>
        <strain evidence="3 4">R-45370</strain>
    </source>
</reference>
<dbReference type="RefSeq" id="WP_066987285.1">
    <property type="nucleotide sequence ID" value="NZ_LUUI01000154.1"/>
</dbReference>